<dbReference type="InterPro" id="IPR006683">
    <property type="entry name" value="Thioestr_dom"/>
</dbReference>
<dbReference type="NCBIfam" id="TIGR00369">
    <property type="entry name" value="unchar_dom_1"/>
    <property type="match status" value="1"/>
</dbReference>
<sequence length="171" mass="19135">MDPDIVASIYFPVHLQDPKERVQAYLDAYKEQGPKHDSFDADLMRNIRLVSATAKPSAKIVFEFDVHPRFCSKSNNMHGGAVALMADMGTTMAVAPLSSKDFWHFGGVSRVLSVSYLRPIPKSITLLVKCKVVQIGKTNATIHMKAYNKANNTLLCVAEHSKTWVDIRQRM</sequence>
<evidence type="ECO:0000259" key="3">
    <source>
        <dbReference type="Pfam" id="PF03061"/>
    </source>
</evidence>
<keyword evidence="5" id="KW-1185">Reference proteome</keyword>
<dbReference type="STRING" id="253628.A0A0D2AKN9"/>
<evidence type="ECO:0000313" key="4">
    <source>
        <dbReference type="EMBL" id="KIW07135.1"/>
    </source>
</evidence>
<dbReference type="GeneID" id="27309980"/>
<dbReference type="PANTHER" id="PTHR21660:SF1">
    <property type="entry name" value="ACYL-COENZYME A THIOESTERASE 13"/>
    <property type="match status" value="1"/>
</dbReference>
<name>A0A0D2AKN9_9PEZI</name>
<dbReference type="RefSeq" id="XP_016217004.1">
    <property type="nucleotide sequence ID" value="XM_016354988.1"/>
</dbReference>
<dbReference type="PANTHER" id="PTHR21660">
    <property type="entry name" value="THIOESTERASE SUPERFAMILY MEMBER-RELATED"/>
    <property type="match status" value="1"/>
</dbReference>
<dbReference type="OrthoDB" id="2831072at2759"/>
<keyword evidence="2" id="KW-0378">Hydrolase</keyword>
<dbReference type="HOGENOM" id="CLU_089876_1_1_1"/>
<comment type="similarity">
    <text evidence="1">Belongs to the thioesterase PaaI family.</text>
</comment>
<dbReference type="Gene3D" id="3.10.129.10">
    <property type="entry name" value="Hotdog Thioesterase"/>
    <property type="match status" value="1"/>
</dbReference>
<dbReference type="EMBL" id="KN847533">
    <property type="protein sequence ID" value="KIW07135.1"/>
    <property type="molecule type" value="Genomic_DNA"/>
</dbReference>
<gene>
    <name evidence="4" type="ORF">PV09_02007</name>
</gene>
<evidence type="ECO:0000313" key="5">
    <source>
        <dbReference type="Proteomes" id="UP000053259"/>
    </source>
</evidence>
<dbReference type="InParanoid" id="A0A0D2AKN9"/>
<dbReference type="AlphaFoldDB" id="A0A0D2AKN9"/>
<dbReference type="VEuPathDB" id="FungiDB:PV09_02007"/>
<reference evidence="4 5" key="1">
    <citation type="submission" date="2015-01" db="EMBL/GenBank/DDBJ databases">
        <title>The Genome Sequence of Ochroconis gallopava CBS43764.</title>
        <authorList>
            <consortium name="The Broad Institute Genomics Platform"/>
            <person name="Cuomo C."/>
            <person name="de Hoog S."/>
            <person name="Gorbushina A."/>
            <person name="Stielow B."/>
            <person name="Teixiera M."/>
            <person name="Abouelleil A."/>
            <person name="Chapman S.B."/>
            <person name="Priest M."/>
            <person name="Young S.K."/>
            <person name="Wortman J."/>
            <person name="Nusbaum C."/>
            <person name="Birren B."/>
        </authorList>
    </citation>
    <scope>NUCLEOTIDE SEQUENCE [LARGE SCALE GENOMIC DNA]</scope>
    <source>
        <strain evidence="4 5">CBS 43764</strain>
    </source>
</reference>
<dbReference type="InterPro" id="IPR003736">
    <property type="entry name" value="PAAI_dom"/>
</dbReference>
<dbReference type="InterPro" id="IPR039298">
    <property type="entry name" value="ACOT13"/>
</dbReference>
<dbReference type="CDD" id="cd03443">
    <property type="entry name" value="PaaI_thioesterase"/>
    <property type="match status" value="1"/>
</dbReference>
<dbReference type="SUPFAM" id="SSF54637">
    <property type="entry name" value="Thioesterase/thiol ester dehydrase-isomerase"/>
    <property type="match status" value="1"/>
</dbReference>
<dbReference type="InterPro" id="IPR029069">
    <property type="entry name" value="HotDog_dom_sf"/>
</dbReference>
<accession>A0A0D2AKN9</accession>
<proteinExistence type="inferred from homology"/>
<evidence type="ECO:0000256" key="2">
    <source>
        <dbReference type="ARBA" id="ARBA00022801"/>
    </source>
</evidence>
<evidence type="ECO:0000256" key="1">
    <source>
        <dbReference type="ARBA" id="ARBA00008324"/>
    </source>
</evidence>
<organism evidence="4 5">
    <name type="scientific">Verruconis gallopava</name>
    <dbReference type="NCBI Taxonomy" id="253628"/>
    <lineage>
        <taxon>Eukaryota</taxon>
        <taxon>Fungi</taxon>
        <taxon>Dikarya</taxon>
        <taxon>Ascomycota</taxon>
        <taxon>Pezizomycotina</taxon>
        <taxon>Dothideomycetes</taxon>
        <taxon>Pleosporomycetidae</taxon>
        <taxon>Venturiales</taxon>
        <taxon>Sympoventuriaceae</taxon>
        <taxon>Verruconis</taxon>
    </lineage>
</organism>
<feature type="domain" description="Thioesterase" evidence="3">
    <location>
        <begin position="75"/>
        <end position="151"/>
    </location>
</feature>
<dbReference type="Proteomes" id="UP000053259">
    <property type="component" value="Unassembled WGS sequence"/>
</dbReference>
<protein>
    <recommendedName>
        <fullName evidence="3">Thioesterase domain-containing protein</fullName>
    </recommendedName>
</protein>
<dbReference type="Pfam" id="PF03061">
    <property type="entry name" value="4HBT"/>
    <property type="match status" value="1"/>
</dbReference>
<dbReference type="GO" id="GO:0047617">
    <property type="term" value="F:fatty acyl-CoA hydrolase activity"/>
    <property type="evidence" value="ECO:0007669"/>
    <property type="project" value="InterPro"/>
</dbReference>